<dbReference type="AlphaFoldDB" id="A0A0P0YRX4"/>
<name>A0A0P0YRX4_9ENTR</name>
<keyword evidence="2" id="KW-0808">Transferase</keyword>
<dbReference type="Gene3D" id="3.40.50.2000">
    <property type="entry name" value="Glycogen Phosphorylase B"/>
    <property type="match status" value="2"/>
</dbReference>
<dbReference type="PANTHER" id="PTHR12526">
    <property type="entry name" value="GLYCOSYLTRANSFERASE"/>
    <property type="match status" value="1"/>
</dbReference>
<evidence type="ECO:0000259" key="1">
    <source>
        <dbReference type="Pfam" id="PF00534"/>
    </source>
</evidence>
<dbReference type="EMBL" id="AB924573">
    <property type="protein sequence ID" value="BAT23655.1"/>
    <property type="molecule type" value="Genomic_DNA"/>
</dbReference>
<proteinExistence type="predicted"/>
<reference evidence="2" key="2">
    <citation type="journal article" date="2015" name="Sci. Rep.">
        <title>Genetic analysis of capsular polysaccharide synthesis gene clusters in 79 capsular types of Klebsiella spp.</title>
        <authorList>
            <person name="Pan Y.J."/>
            <person name="Lin T.L."/>
            <person name="Chen C.T."/>
            <person name="Chen Y.Y."/>
            <person name="Hsieh P.F."/>
            <person name="Hsu C.R."/>
            <person name="Wu M.C."/>
            <person name="Wang J.T."/>
        </authorList>
    </citation>
    <scope>NUCLEOTIDE SEQUENCE</scope>
    <source>
        <strain evidence="2">7444</strain>
    </source>
</reference>
<dbReference type="SUPFAM" id="SSF53756">
    <property type="entry name" value="UDP-Glycosyltransferase/glycogen phosphorylase"/>
    <property type="match status" value="1"/>
</dbReference>
<dbReference type="Pfam" id="PF00534">
    <property type="entry name" value="Glycos_transf_1"/>
    <property type="match status" value="1"/>
</dbReference>
<protein>
    <submittedName>
        <fullName evidence="2">Putative glycosyltransferase</fullName>
    </submittedName>
</protein>
<dbReference type="GO" id="GO:1901135">
    <property type="term" value="P:carbohydrate derivative metabolic process"/>
    <property type="evidence" value="ECO:0007669"/>
    <property type="project" value="UniProtKB-ARBA"/>
</dbReference>
<organism evidence="2">
    <name type="scientific">Klebsiella sp. 7444</name>
    <dbReference type="NCBI Taxonomy" id="1497812"/>
    <lineage>
        <taxon>Bacteria</taxon>
        <taxon>Pseudomonadati</taxon>
        <taxon>Pseudomonadota</taxon>
        <taxon>Gammaproteobacteria</taxon>
        <taxon>Enterobacterales</taxon>
        <taxon>Enterobacteriaceae</taxon>
        <taxon>Klebsiella/Raoultella group</taxon>
        <taxon>Klebsiella</taxon>
    </lineage>
</organism>
<dbReference type="InterPro" id="IPR001296">
    <property type="entry name" value="Glyco_trans_1"/>
</dbReference>
<dbReference type="GO" id="GO:0016757">
    <property type="term" value="F:glycosyltransferase activity"/>
    <property type="evidence" value="ECO:0007669"/>
    <property type="project" value="InterPro"/>
</dbReference>
<feature type="domain" description="Glycosyl transferase family 1" evidence="1">
    <location>
        <begin position="198"/>
        <end position="340"/>
    </location>
</feature>
<reference evidence="2" key="1">
    <citation type="submission" date="2014-04" db="EMBL/GenBank/DDBJ databases">
        <authorList>
            <person name="Harrison E."/>
        </authorList>
    </citation>
    <scope>NUCLEOTIDE SEQUENCE</scope>
    <source>
        <strain evidence="2">7444</strain>
    </source>
</reference>
<gene>
    <name evidence="2" type="primary">wckL</name>
</gene>
<evidence type="ECO:0000313" key="2">
    <source>
        <dbReference type="EMBL" id="BAT23655.1"/>
    </source>
</evidence>
<sequence length="373" mass="42404">MIFYCESRIFSGQERMYLIAACAMSYSEKSIIIINEANINAIDYCKSNGNFSEIITVKDFDPKFSSLFIWFRWKRIYSFLRLLIDKQSEYKTLCVSQGRIESGNIGVIAAKLLRQKVISYIPMVHSHSQMEQKSTSTIIKDLLCAPLYKLPDSFITISDAVARDLTKKSTANVLVVENFIDKKNFKQFDNIPPSFNAKDIFKILLPGRLLNKQKGQLDFIEAIKYLINDNFQGIVCYIVGDGPDKSIISERINQYKLNGIIHLLGNRNDLVSIMDGCDLVVLPSKFEGVPLVLLEAAMLRKQIIASDIVGFNDYLYDGCLFEPSNPVSLANKIKEFLNSDVNDTKYKATLNNVLTRDENRFKNDFIAALKKLS</sequence>
<accession>A0A0P0YRX4</accession>